<protein>
    <submittedName>
        <fullName evidence="1">Uncharacterized protein</fullName>
    </submittedName>
</protein>
<sequence>MLMNAVGDPMTVARMPSVSTLREATTASAQLGTQAMAKSVKPCLMLGGQRNRRLVKMALTWDSYQE</sequence>
<keyword evidence="2" id="KW-1185">Reference proteome</keyword>
<dbReference type="EMBL" id="CASHTH010003206">
    <property type="protein sequence ID" value="CAI8041741.1"/>
    <property type="molecule type" value="Genomic_DNA"/>
</dbReference>
<gene>
    <name evidence="1" type="ORF">GBAR_LOCUS23165</name>
</gene>
<accession>A0AA35X6T9</accession>
<reference evidence="1" key="1">
    <citation type="submission" date="2023-03" db="EMBL/GenBank/DDBJ databases">
        <authorList>
            <person name="Steffen K."/>
            <person name="Cardenas P."/>
        </authorList>
    </citation>
    <scope>NUCLEOTIDE SEQUENCE</scope>
</reference>
<dbReference type="Proteomes" id="UP001174909">
    <property type="component" value="Unassembled WGS sequence"/>
</dbReference>
<name>A0AA35X6T9_GEOBA</name>
<organism evidence="1 2">
    <name type="scientific">Geodia barretti</name>
    <name type="common">Barrett's horny sponge</name>
    <dbReference type="NCBI Taxonomy" id="519541"/>
    <lineage>
        <taxon>Eukaryota</taxon>
        <taxon>Metazoa</taxon>
        <taxon>Porifera</taxon>
        <taxon>Demospongiae</taxon>
        <taxon>Heteroscleromorpha</taxon>
        <taxon>Tetractinellida</taxon>
        <taxon>Astrophorina</taxon>
        <taxon>Geodiidae</taxon>
        <taxon>Geodia</taxon>
    </lineage>
</organism>
<comment type="caution">
    <text evidence="1">The sequence shown here is derived from an EMBL/GenBank/DDBJ whole genome shotgun (WGS) entry which is preliminary data.</text>
</comment>
<proteinExistence type="predicted"/>
<evidence type="ECO:0000313" key="2">
    <source>
        <dbReference type="Proteomes" id="UP001174909"/>
    </source>
</evidence>
<evidence type="ECO:0000313" key="1">
    <source>
        <dbReference type="EMBL" id="CAI8041741.1"/>
    </source>
</evidence>
<dbReference type="AlphaFoldDB" id="A0AA35X6T9"/>